<dbReference type="Pfam" id="PF13439">
    <property type="entry name" value="Glyco_transf_4"/>
    <property type="match status" value="1"/>
</dbReference>
<dbReference type="InterPro" id="IPR028098">
    <property type="entry name" value="Glyco_trans_4-like_N"/>
</dbReference>
<dbReference type="InterPro" id="IPR050194">
    <property type="entry name" value="Glycosyltransferase_grp1"/>
</dbReference>
<evidence type="ECO:0000259" key="2">
    <source>
        <dbReference type="Pfam" id="PF13439"/>
    </source>
</evidence>
<dbReference type="GO" id="GO:0016740">
    <property type="term" value="F:transferase activity"/>
    <property type="evidence" value="ECO:0007669"/>
    <property type="project" value="UniProtKB-KW"/>
</dbReference>
<sequence>MYIRKVTKITMEKVKQKKRLKIAQIAPPWLPIPPENYGGTESVLNNLVEELVAEGHDVTLYAPADAQTSARHISFYHDSLLKEGTPWQAHLKAYFHMYKAVQHIQQENDYDIVHGHLSSSTDMYLLPMLASLEMAHIITMHSHMPFDRAGTWQGDADNYFFYEWGRQCPVVAISRKACQVEAGQGPLNLAGVVYNGISMKEYTIPADAQVEPYYVWLGRFSPEKGPHLAIEAARRAGVPLHMGGTIDTSSPEAEQYFHEQLEPQFDDEQIRYLGPLDMEGKIQAFSRATAFLNPIEWEEPFGMVMVEAMALGCPVITFGRGAAPEVVYDGVSGFVVDTLDEMIEAMPRVKDLDRAQVRAHVDEHFSSRAMTRAYLDIYRQVMPDTVQPDRCLLPLSHPGAI</sequence>
<feature type="domain" description="Glycosyl transferase family 1" evidence="1">
    <location>
        <begin position="211"/>
        <end position="340"/>
    </location>
</feature>
<comment type="caution">
    <text evidence="3">The sequence shown here is derived from an EMBL/GenBank/DDBJ whole genome shotgun (WGS) entry which is preliminary data.</text>
</comment>
<dbReference type="Pfam" id="PF00534">
    <property type="entry name" value="Glycos_transf_1"/>
    <property type="match status" value="1"/>
</dbReference>
<evidence type="ECO:0000313" key="3">
    <source>
        <dbReference type="EMBL" id="GHO52479.1"/>
    </source>
</evidence>
<accession>A0ABQ3UID9</accession>
<proteinExistence type="predicted"/>
<feature type="domain" description="Glycosyltransferase subfamily 4-like N-terminal" evidence="2">
    <location>
        <begin position="37"/>
        <end position="197"/>
    </location>
</feature>
<organism evidence="3 4">
    <name type="scientific">Ktedonobacter robiniae</name>
    <dbReference type="NCBI Taxonomy" id="2778365"/>
    <lineage>
        <taxon>Bacteria</taxon>
        <taxon>Bacillati</taxon>
        <taxon>Chloroflexota</taxon>
        <taxon>Ktedonobacteria</taxon>
        <taxon>Ktedonobacterales</taxon>
        <taxon>Ktedonobacteraceae</taxon>
        <taxon>Ktedonobacter</taxon>
    </lineage>
</organism>
<dbReference type="EMBL" id="BNJG01000001">
    <property type="protein sequence ID" value="GHO52479.1"/>
    <property type="molecule type" value="Genomic_DNA"/>
</dbReference>
<dbReference type="Gene3D" id="3.40.50.2000">
    <property type="entry name" value="Glycogen Phosphorylase B"/>
    <property type="match status" value="2"/>
</dbReference>
<dbReference type="InterPro" id="IPR001296">
    <property type="entry name" value="Glyco_trans_1"/>
</dbReference>
<dbReference type="CDD" id="cd03802">
    <property type="entry name" value="GT4_AviGT4-like"/>
    <property type="match status" value="1"/>
</dbReference>
<name>A0ABQ3UID9_9CHLR</name>
<dbReference type="Proteomes" id="UP000654345">
    <property type="component" value="Unassembled WGS sequence"/>
</dbReference>
<keyword evidence="3" id="KW-0808">Transferase</keyword>
<dbReference type="SUPFAM" id="SSF53756">
    <property type="entry name" value="UDP-Glycosyltransferase/glycogen phosphorylase"/>
    <property type="match status" value="1"/>
</dbReference>
<gene>
    <name evidence="3" type="ORF">KSB_09540</name>
</gene>
<reference evidence="3 4" key="1">
    <citation type="journal article" date="2021" name="Int. J. Syst. Evol. Microbiol.">
        <title>Reticulibacter mediterranei gen. nov., sp. nov., within the new family Reticulibacteraceae fam. nov., and Ktedonospora formicarum gen. nov., sp. nov., Ktedonobacter robiniae sp. nov., Dictyobacter formicarum sp. nov. and Dictyobacter arantiisoli sp. nov., belonging to the class Ktedonobacteria.</title>
        <authorList>
            <person name="Yabe S."/>
            <person name="Zheng Y."/>
            <person name="Wang C.M."/>
            <person name="Sakai Y."/>
            <person name="Abe K."/>
            <person name="Yokota A."/>
            <person name="Donadio S."/>
            <person name="Cavaletti L."/>
            <person name="Monciardini P."/>
        </authorList>
    </citation>
    <scope>NUCLEOTIDE SEQUENCE [LARGE SCALE GENOMIC DNA]</scope>
    <source>
        <strain evidence="3 4">SOSP1-30</strain>
    </source>
</reference>
<keyword evidence="4" id="KW-1185">Reference proteome</keyword>
<dbReference type="PANTHER" id="PTHR45947">
    <property type="entry name" value="SULFOQUINOVOSYL TRANSFERASE SQD2"/>
    <property type="match status" value="1"/>
</dbReference>
<evidence type="ECO:0000259" key="1">
    <source>
        <dbReference type="Pfam" id="PF00534"/>
    </source>
</evidence>
<evidence type="ECO:0000313" key="4">
    <source>
        <dbReference type="Proteomes" id="UP000654345"/>
    </source>
</evidence>
<dbReference type="PANTHER" id="PTHR45947:SF3">
    <property type="entry name" value="SULFOQUINOVOSYL TRANSFERASE SQD2"/>
    <property type="match status" value="1"/>
</dbReference>
<protein>
    <submittedName>
        <fullName evidence="3">Glycosyl transferase</fullName>
    </submittedName>
</protein>